<evidence type="ECO:0000256" key="1">
    <source>
        <dbReference type="SAM" id="Phobius"/>
    </source>
</evidence>
<dbReference type="Proteomes" id="UP000315200">
    <property type="component" value="Unassembled WGS sequence"/>
</dbReference>
<reference evidence="2 3" key="1">
    <citation type="submission" date="2019-06" db="EMBL/GenBank/DDBJ databases">
        <title>Draft genome sequence of [Clostridium] clostridioforme NBRC 113352.</title>
        <authorList>
            <person name="Miura T."/>
            <person name="Furukawa M."/>
            <person name="Shimamura M."/>
            <person name="Ohyama Y."/>
            <person name="Yamazoe A."/>
            <person name="Kawasaki H."/>
        </authorList>
    </citation>
    <scope>NUCLEOTIDE SEQUENCE [LARGE SCALE GENOMIC DNA]</scope>
    <source>
        <strain evidence="2 3">NBRC 113352</strain>
    </source>
</reference>
<keyword evidence="1" id="KW-0812">Transmembrane</keyword>
<evidence type="ECO:0000313" key="3">
    <source>
        <dbReference type="Proteomes" id="UP000315200"/>
    </source>
</evidence>
<feature type="transmembrane region" description="Helical" evidence="1">
    <location>
        <begin position="12"/>
        <end position="35"/>
    </location>
</feature>
<comment type="caution">
    <text evidence="2">The sequence shown here is derived from an EMBL/GenBank/DDBJ whole genome shotgun (WGS) entry which is preliminary data.</text>
</comment>
<sequence>MDKFLDWMYKYGWVVQTVIATLTLISAIITTINLFEMSDYLLILLSELNTTY</sequence>
<accession>A0A829WDH8</accession>
<name>A0A829WDH8_9FIRM</name>
<protein>
    <submittedName>
        <fullName evidence="2">Uncharacterized protein</fullName>
    </submittedName>
</protein>
<keyword evidence="1" id="KW-0472">Membrane</keyword>
<evidence type="ECO:0000313" key="2">
    <source>
        <dbReference type="EMBL" id="GEA37651.1"/>
    </source>
</evidence>
<dbReference type="AlphaFoldDB" id="A0A829WDH8"/>
<organism evidence="2 3">
    <name type="scientific">Enterocloster clostridioformis</name>
    <dbReference type="NCBI Taxonomy" id="1531"/>
    <lineage>
        <taxon>Bacteria</taxon>
        <taxon>Bacillati</taxon>
        <taxon>Bacillota</taxon>
        <taxon>Clostridia</taxon>
        <taxon>Lachnospirales</taxon>
        <taxon>Lachnospiraceae</taxon>
        <taxon>Enterocloster</taxon>
    </lineage>
</organism>
<dbReference type="EMBL" id="BJLB01000001">
    <property type="protein sequence ID" value="GEA37651.1"/>
    <property type="molecule type" value="Genomic_DNA"/>
</dbReference>
<keyword evidence="1" id="KW-1133">Transmembrane helix</keyword>
<proteinExistence type="predicted"/>
<gene>
    <name evidence="2" type="ORF">Ccl03g_33640</name>
</gene>